<dbReference type="PANTHER" id="PTHR10218:SF302">
    <property type="entry name" value="GUANINE NUCLEOTIDE-BINDING PROTEIN ALPHA-5 SUBUNIT"/>
    <property type="match status" value="1"/>
</dbReference>
<comment type="caution">
    <text evidence="8">The sequence shown here is derived from an EMBL/GenBank/DDBJ whole genome shotgun (WGS) entry which is preliminary data.</text>
</comment>
<evidence type="ECO:0000313" key="9">
    <source>
        <dbReference type="Proteomes" id="UP000023152"/>
    </source>
</evidence>
<dbReference type="PANTHER" id="PTHR10218">
    <property type="entry name" value="GTP-BINDING PROTEIN ALPHA SUBUNIT"/>
    <property type="match status" value="1"/>
</dbReference>
<evidence type="ECO:0000256" key="3">
    <source>
        <dbReference type="ARBA" id="ARBA00023134"/>
    </source>
</evidence>
<dbReference type="InterPro" id="IPR027417">
    <property type="entry name" value="P-loop_NTPase"/>
</dbReference>
<dbReference type="InterPro" id="IPR011025">
    <property type="entry name" value="GproteinA_insert"/>
</dbReference>
<feature type="binding site" evidence="6">
    <location>
        <position position="252"/>
    </location>
    <ligand>
        <name>Mg(2+)</name>
        <dbReference type="ChEBI" id="CHEBI:18420"/>
    </ligand>
</feature>
<dbReference type="SUPFAM" id="SSF52540">
    <property type="entry name" value="P-loop containing nucleoside triphosphate hydrolases"/>
    <property type="match status" value="1"/>
</dbReference>
<sequence length="386" mass="45366">MGGCCDPMDRDITRYLDAQQKEKRRIKKLLLLGIGGAGKSTIVKQLQCINGEQFDQAQTDDAALIIHQNCVTGITLLLKFCNSYKRKIYMILHVTLHIQTNLGIHSCWQKETKRNITRLKFGDLWITIWCLFIFFYISEEDQRKIVEDVKYLLAQKDLPSKRKNYTEKDNQLLIKLGETIYQLWKMPQIQATFELKGTLFSFPGLMCHLLLVFSSSSLYTDNMDFFFDKVKDIFRFDFVPQEEDIIKSRSTTSGVLEYKFELRDENDVGIMHIYDAGGQRSERRKWINAFESVCFLFFSHFLLVEMCMYIVYIYLWLFAKTNKKVDALVYVAALSHYNAVLFEDESVNAMHESLELFNEIVNGFVCLSFFLLMKPCTYFLFVLFEW</sequence>
<dbReference type="Pfam" id="PF00503">
    <property type="entry name" value="G-alpha"/>
    <property type="match status" value="1"/>
</dbReference>
<dbReference type="GO" id="GO:0005834">
    <property type="term" value="C:heterotrimeric G-protein complex"/>
    <property type="evidence" value="ECO:0007669"/>
    <property type="project" value="TreeGrafter"/>
</dbReference>
<dbReference type="Gene3D" id="1.10.400.10">
    <property type="entry name" value="GI Alpha 1, domain 2-like"/>
    <property type="match status" value="1"/>
</dbReference>
<gene>
    <name evidence="8" type="ORF">RFI_02392</name>
</gene>
<dbReference type="Gene3D" id="3.40.50.300">
    <property type="entry name" value="P-loop containing nucleotide triphosphate hydrolases"/>
    <property type="match status" value="2"/>
</dbReference>
<keyword evidence="3 5" id="KW-0342">GTP-binding</keyword>
<feature type="transmembrane region" description="Helical" evidence="7">
    <location>
        <begin position="200"/>
        <end position="219"/>
    </location>
</feature>
<dbReference type="GO" id="GO:0007188">
    <property type="term" value="P:adenylate cyclase-modulating G protein-coupled receptor signaling pathway"/>
    <property type="evidence" value="ECO:0007669"/>
    <property type="project" value="TreeGrafter"/>
</dbReference>
<dbReference type="EMBL" id="ASPP01002348">
    <property type="protein sequence ID" value="ETO34697.1"/>
    <property type="molecule type" value="Genomic_DNA"/>
</dbReference>
<evidence type="ECO:0000256" key="1">
    <source>
        <dbReference type="ARBA" id="ARBA00022723"/>
    </source>
</evidence>
<keyword evidence="6" id="KW-0460">Magnesium</keyword>
<feature type="binding site" evidence="6">
    <location>
        <position position="40"/>
    </location>
    <ligand>
        <name>Mg(2+)</name>
        <dbReference type="ChEBI" id="CHEBI:18420"/>
    </ligand>
</feature>
<evidence type="ECO:0000313" key="8">
    <source>
        <dbReference type="EMBL" id="ETO34697.1"/>
    </source>
</evidence>
<reference evidence="8 9" key="1">
    <citation type="journal article" date="2013" name="Curr. Biol.">
        <title>The Genome of the Foraminiferan Reticulomyxa filosa.</title>
        <authorList>
            <person name="Glockner G."/>
            <person name="Hulsmann N."/>
            <person name="Schleicher M."/>
            <person name="Noegel A.A."/>
            <person name="Eichinger L."/>
            <person name="Gallinger C."/>
            <person name="Pawlowski J."/>
            <person name="Sierra R."/>
            <person name="Euteneuer U."/>
            <person name="Pillet L."/>
            <person name="Moustafa A."/>
            <person name="Platzer M."/>
            <person name="Groth M."/>
            <person name="Szafranski K."/>
            <person name="Schliwa M."/>
        </authorList>
    </citation>
    <scope>NUCLEOTIDE SEQUENCE [LARGE SCALE GENOMIC DNA]</scope>
</reference>
<feature type="transmembrane region" description="Helical" evidence="7">
    <location>
        <begin position="360"/>
        <end position="384"/>
    </location>
</feature>
<dbReference type="PROSITE" id="PS51882">
    <property type="entry name" value="G_ALPHA"/>
    <property type="match status" value="1"/>
</dbReference>
<evidence type="ECO:0000256" key="6">
    <source>
        <dbReference type="PIRSR" id="PIRSR601019-2"/>
    </source>
</evidence>
<evidence type="ECO:0000256" key="7">
    <source>
        <dbReference type="SAM" id="Phobius"/>
    </source>
</evidence>
<evidence type="ECO:0000256" key="2">
    <source>
        <dbReference type="ARBA" id="ARBA00022741"/>
    </source>
</evidence>
<keyword evidence="7" id="KW-0472">Membrane</keyword>
<feature type="transmembrane region" description="Helical" evidence="7">
    <location>
        <begin position="119"/>
        <end position="137"/>
    </location>
</feature>
<dbReference type="InterPro" id="IPR001019">
    <property type="entry name" value="Gprotein_alpha_su"/>
</dbReference>
<accession>X6PAM5</accession>
<dbReference type="OrthoDB" id="5817230at2759"/>
<keyword evidence="2 5" id="KW-0547">Nucleotide-binding</keyword>
<dbReference type="SUPFAM" id="SSF47895">
    <property type="entry name" value="Transducin (alpha subunit), insertion domain"/>
    <property type="match status" value="1"/>
</dbReference>
<feature type="transmembrane region" description="Helical" evidence="7">
    <location>
        <begin position="293"/>
        <end position="317"/>
    </location>
</feature>
<evidence type="ECO:0000256" key="5">
    <source>
        <dbReference type="PIRSR" id="PIRSR601019-1"/>
    </source>
</evidence>
<dbReference type="GO" id="GO:0005737">
    <property type="term" value="C:cytoplasm"/>
    <property type="evidence" value="ECO:0007669"/>
    <property type="project" value="TreeGrafter"/>
</dbReference>
<protein>
    <submittedName>
        <fullName evidence="8">Uncharacterized protein</fullName>
    </submittedName>
</protein>
<dbReference type="Proteomes" id="UP000023152">
    <property type="component" value="Unassembled WGS sequence"/>
</dbReference>
<keyword evidence="7" id="KW-1133">Transmembrane helix</keyword>
<organism evidence="8 9">
    <name type="scientific">Reticulomyxa filosa</name>
    <dbReference type="NCBI Taxonomy" id="46433"/>
    <lineage>
        <taxon>Eukaryota</taxon>
        <taxon>Sar</taxon>
        <taxon>Rhizaria</taxon>
        <taxon>Retaria</taxon>
        <taxon>Foraminifera</taxon>
        <taxon>Monothalamids</taxon>
        <taxon>Reticulomyxidae</taxon>
        <taxon>Reticulomyxa</taxon>
    </lineage>
</organism>
<name>X6PAM5_RETFI</name>
<keyword evidence="1 6" id="KW-0479">Metal-binding</keyword>
<keyword evidence="9" id="KW-1185">Reference proteome</keyword>
<dbReference type="GO" id="GO:0005525">
    <property type="term" value="F:GTP binding"/>
    <property type="evidence" value="ECO:0007669"/>
    <property type="project" value="UniProtKB-KW"/>
</dbReference>
<dbReference type="GO" id="GO:0003924">
    <property type="term" value="F:GTPase activity"/>
    <property type="evidence" value="ECO:0007669"/>
    <property type="project" value="InterPro"/>
</dbReference>
<keyword evidence="7" id="KW-0812">Transmembrane</keyword>
<dbReference type="GO" id="GO:0001664">
    <property type="term" value="F:G protein-coupled receptor binding"/>
    <property type="evidence" value="ECO:0007669"/>
    <property type="project" value="TreeGrafter"/>
</dbReference>
<dbReference type="SMART" id="SM00275">
    <property type="entry name" value="G_alpha"/>
    <property type="match status" value="1"/>
</dbReference>
<proteinExistence type="predicted"/>
<dbReference type="GO" id="GO:0031683">
    <property type="term" value="F:G-protein beta/gamma-subunit complex binding"/>
    <property type="evidence" value="ECO:0007669"/>
    <property type="project" value="InterPro"/>
</dbReference>
<dbReference type="AlphaFoldDB" id="X6PAM5"/>
<keyword evidence="4" id="KW-0807">Transducer</keyword>
<dbReference type="PRINTS" id="PR00318">
    <property type="entry name" value="GPROTEINA"/>
</dbReference>
<dbReference type="GO" id="GO:0046872">
    <property type="term" value="F:metal ion binding"/>
    <property type="evidence" value="ECO:0007669"/>
    <property type="project" value="UniProtKB-KW"/>
</dbReference>
<evidence type="ECO:0000256" key="4">
    <source>
        <dbReference type="ARBA" id="ARBA00023224"/>
    </source>
</evidence>
<feature type="binding site" evidence="5">
    <location>
        <begin position="275"/>
        <end position="279"/>
    </location>
    <ligand>
        <name>GTP</name>
        <dbReference type="ChEBI" id="CHEBI:37565"/>
    </ligand>
</feature>